<evidence type="ECO:0000313" key="1">
    <source>
        <dbReference type="EMBL" id="SNT44566.1"/>
    </source>
</evidence>
<keyword evidence="2" id="KW-1185">Reference proteome</keyword>
<accession>A0A239MP94</accession>
<dbReference type="InterPro" id="IPR016888">
    <property type="entry name" value="UCP028498"/>
</dbReference>
<gene>
    <name evidence="1" type="ORF">SAMN05421812_106126</name>
</gene>
<dbReference type="Gene3D" id="2.30.110.10">
    <property type="entry name" value="Electron Transport, Fmn-binding Protein, Chain A"/>
    <property type="match status" value="1"/>
</dbReference>
<name>A0A239MP94_9ACTN</name>
<dbReference type="SUPFAM" id="SSF50475">
    <property type="entry name" value="FMN-binding split barrel"/>
    <property type="match status" value="1"/>
</dbReference>
<organism evidence="1 2">
    <name type="scientific">Asanoa hainanensis</name>
    <dbReference type="NCBI Taxonomy" id="560556"/>
    <lineage>
        <taxon>Bacteria</taxon>
        <taxon>Bacillati</taxon>
        <taxon>Actinomycetota</taxon>
        <taxon>Actinomycetes</taxon>
        <taxon>Micromonosporales</taxon>
        <taxon>Micromonosporaceae</taxon>
        <taxon>Asanoa</taxon>
    </lineage>
</organism>
<dbReference type="Proteomes" id="UP000198362">
    <property type="component" value="Unassembled WGS sequence"/>
</dbReference>
<proteinExistence type="predicted"/>
<evidence type="ECO:0000313" key="2">
    <source>
        <dbReference type="Proteomes" id="UP000198362"/>
    </source>
</evidence>
<evidence type="ECO:0008006" key="3">
    <source>
        <dbReference type="Google" id="ProtNLM"/>
    </source>
</evidence>
<sequence>MTDLDYFAKTGVARIATETRAGGEIETPIWVVVVSGVPYVRSGYGPESKWYRRAVRSGHVAFVDPGHRYEAGVALVADEPTLNAVDAAYRAKYAGQSGTREMVARSARDCTLRVELAGS</sequence>
<dbReference type="Pfam" id="PF10012">
    <property type="entry name" value="DUF2255"/>
    <property type="match status" value="1"/>
</dbReference>
<reference evidence="1 2" key="1">
    <citation type="submission" date="2017-06" db="EMBL/GenBank/DDBJ databases">
        <authorList>
            <person name="Kim H.J."/>
            <person name="Triplett B.A."/>
        </authorList>
    </citation>
    <scope>NUCLEOTIDE SEQUENCE [LARGE SCALE GENOMIC DNA]</scope>
    <source>
        <strain evidence="1 2">CGMCC 4.5593</strain>
    </source>
</reference>
<dbReference type="RefSeq" id="WP_089249817.1">
    <property type="nucleotide sequence ID" value="NZ_FZPH01000006.1"/>
</dbReference>
<dbReference type="InterPro" id="IPR012349">
    <property type="entry name" value="Split_barrel_FMN-bd"/>
</dbReference>
<dbReference type="EMBL" id="FZPH01000006">
    <property type="protein sequence ID" value="SNT44566.1"/>
    <property type="molecule type" value="Genomic_DNA"/>
</dbReference>
<protein>
    <recommendedName>
        <fullName evidence="3">DUF2255 family protein</fullName>
    </recommendedName>
</protein>
<dbReference type="AlphaFoldDB" id="A0A239MP94"/>